<dbReference type="InterPro" id="IPR013783">
    <property type="entry name" value="Ig-like_fold"/>
</dbReference>
<evidence type="ECO:0000259" key="6">
    <source>
        <dbReference type="Pfam" id="PF17802"/>
    </source>
</evidence>
<feature type="domain" description="DUF7601" evidence="7">
    <location>
        <begin position="1254"/>
        <end position="1365"/>
    </location>
</feature>
<proteinExistence type="inferred from homology"/>
<evidence type="ECO:0000256" key="1">
    <source>
        <dbReference type="ARBA" id="ARBA00007257"/>
    </source>
</evidence>
<dbReference type="Gene3D" id="2.60.40.1140">
    <property type="entry name" value="Collagen-binding surface protein Cna, B-type domain"/>
    <property type="match status" value="3"/>
</dbReference>
<dbReference type="SUPFAM" id="SSF49478">
    <property type="entry name" value="Cna protein B-type domain"/>
    <property type="match status" value="1"/>
</dbReference>
<accession>A0AAU7PV06</accession>
<feature type="compositionally biased region" description="Pro residues" evidence="4">
    <location>
        <begin position="1498"/>
        <end position="1508"/>
    </location>
</feature>
<comment type="similarity">
    <text evidence="1">Belongs to the serine-aspartate repeat-containing protein (SDr) family.</text>
</comment>
<keyword evidence="2" id="KW-0964">Secreted</keyword>
<evidence type="ECO:0000256" key="3">
    <source>
        <dbReference type="ARBA" id="ARBA00022729"/>
    </source>
</evidence>
<protein>
    <submittedName>
        <fullName evidence="8">DUF5979 domain-containing protein</fullName>
    </submittedName>
</protein>
<feature type="compositionally biased region" description="Polar residues" evidence="4">
    <location>
        <begin position="1440"/>
        <end position="1478"/>
    </location>
</feature>
<keyword evidence="5" id="KW-0472">Membrane</keyword>
<evidence type="ECO:0000313" key="8">
    <source>
        <dbReference type="EMBL" id="XBS56118.1"/>
    </source>
</evidence>
<keyword evidence="3" id="KW-0732">Signal</keyword>
<dbReference type="InterPro" id="IPR041033">
    <property type="entry name" value="SpaA_PFL_dom_1"/>
</dbReference>
<name>A0AAU7PV06_9FIRM</name>
<evidence type="ECO:0000256" key="2">
    <source>
        <dbReference type="ARBA" id="ARBA00022525"/>
    </source>
</evidence>
<reference evidence="8" key="1">
    <citation type="submission" date="2024-06" db="EMBL/GenBank/DDBJ databases">
        <title>Lacrimispora cavernae sp. nov., a novel anaerobe isolated from bat guano pile inside a cave.</title>
        <authorList>
            <person name="Miller S.L."/>
            <person name="Lu N."/>
            <person name="King J."/>
            <person name="Sankaranarayanan K."/>
            <person name="Lawson P.A."/>
        </authorList>
    </citation>
    <scope>NUCLEOTIDE SEQUENCE</scope>
    <source>
        <strain evidence="8">BS-2</strain>
    </source>
</reference>
<feature type="region of interest" description="Disordered" evidence="4">
    <location>
        <begin position="1440"/>
        <end position="1523"/>
    </location>
</feature>
<evidence type="ECO:0000256" key="4">
    <source>
        <dbReference type="SAM" id="MobiDB-lite"/>
    </source>
</evidence>
<dbReference type="PANTHER" id="PTHR36108:SF13">
    <property type="entry name" value="COLOSSIN-B-RELATED"/>
    <property type="match status" value="1"/>
</dbReference>
<dbReference type="Gene3D" id="2.60.40.740">
    <property type="match status" value="2"/>
</dbReference>
<feature type="domain" description="DUF7601" evidence="7">
    <location>
        <begin position="1144"/>
        <end position="1250"/>
    </location>
</feature>
<dbReference type="SUPFAM" id="SSF49401">
    <property type="entry name" value="Bacterial adhesins"/>
    <property type="match status" value="2"/>
</dbReference>
<gene>
    <name evidence="8" type="ORF">ABFV83_10125</name>
</gene>
<feature type="domain" description="SpaA-like prealbumin fold" evidence="6">
    <location>
        <begin position="1032"/>
        <end position="1113"/>
    </location>
</feature>
<feature type="region of interest" description="Disordered" evidence="4">
    <location>
        <begin position="43"/>
        <end position="113"/>
    </location>
</feature>
<feature type="compositionally biased region" description="Basic and acidic residues" evidence="4">
    <location>
        <begin position="52"/>
        <end position="65"/>
    </location>
</feature>
<dbReference type="Pfam" id="PF24547">
    <property type="entry name" value="DUF7601"/>
    <property type="match status" value="3"/>
</dbReference>
<keyword evidence="5" id="KW-1133">Transmembrane helix</keyword>
<evidence type="ECO:0000256" key="5">
    <source>
        <dbReference type="SAM" id="Phobius"/>
    </source>
</evidence>
<dbReference type="EMBL" id="CP157940">
    <property type="protein sequence ID" value="XBS56118.1"/>
    <property type="molecule type" value="Genomic_DNA"/>
</dbReference>
<dbReference type="InterPro" id="IPR008966">
    <property type="entry name" value="Adhesion_dom_sf"/>
</dbReference>
<dbReference type="PANTHER" id="PTHR36108">
    <property type="entry name" value="COLOSSIN-B-RELATED"/>
    <property type="match status" value="1"/>
</dbReference>
<dbReference type="InterPro" id="IPR055382">
    <property type="entry name" value="DUF7601"/>
</dbReference>
<sequence>MKIRKQRRLVSWLLVLMMVLNVFLPLNTVWAEDLISAGEHIISQNTGTPSNADRDPMDADHEKTQDPTGTPSNAGRDPAGSGNGSSGAPKATPSSVSLLPATAPGNAGPQTIDPTILEPEIEAKKNNTLLKDGDTILNTDIINIKFKIKVPVINDNPVPPFYVSKNDTATIELGSGFTVTPAESALKASDGTVIGHVKMMTNAEGKVIAQILFDWDDSIDDEENPVFNIEAGFDAKITYDESNAETENGKKVIKILDKTFFVTVPAAKILYHVSKKGTVNWNEQAVEWKVVITASQDGNPIDLEGYKFSDNLANVGAYVSGSLNVSNEFKAPTDLSPLTYLFPSGSISPQTVTFKTSILPSDLFSNSEPSIRNKAQLLDSSGKSVDEGSDIVKLEKKWITKRHVKTNDSNEDRYNPTGRTIEWEILANQREADLKNVVITDITDNGQTLHSVEWFIPDGSGGWETQGFLTPDAEGTITIGDIHTAIRLMVKTKVPDDTSGAVSNVKEYNNKATITWTGVPGGTEIGTGNVKVGVGYNPITKAGTLDSDSSYCKVTWTVTVDPRGQDLDSMNEGLKVYDLLVYGEDKSGLSGSSGWPNGLGPENFTPQFNQKYIDGSLSPESALVTVYKIRDSSNTPIADLLEVSVHKSAKSSFTFNSQVINPAIFASNGTKNVQNTASLFRNTNQLNSAAATVDIKSNILKKNLLKRGLDGNSADSVNGGNIGDTDSGFDHKTKTAIFRLSVNADGLDFTDVNGFDSGAVTITDTLPNGWVFDKTFYKIFEGKTVEGQVEAVKDVTDTIGITPNFTDSNDAAGANASFVFTELKKPYVILVKASLTDKAYEEYLQLNHPSKIDRNTVTLSAAKWTHTVTDTQDIKIVTRVLDKTFDFDSTKAALTWTVDYNPFDLSLTDVKIEDTMSEGLELPIDSAGTPVWDKIHIIKMEVGAGGNLTETAETVNPVSYISYSAAARTLTFTVPDVKQAYRLTYVTDITLESSGKVNNSVKLVGSEAGGASTGQERNVSYQSGWATLERGGSLTITKVDGTNSAIHLKDAQFTLYAQDSTTVIRQGVTAADGTLKLKAIPVGTYTLKETAAPANYDPDENTYAVIVSKGSDNKIITSIGGKTGDNSNTLTVKNYPNGTGGNVGSLTITKKVVGNADDRTRTFEFKLDLGGDSNDYFCIGNGVPNRFIKSGDLIYLTDGQSITVTGLPENTVYTVTEADYTADGYLTSYTDASGTIVTGAIQVAAFTNTKFKPGSLVIKKTVAGNSKETGPFEFLVTFTAPNGALDDSSYNYTITGNTLTKQIKSGGTISLSDGQSATITGLPRDTDYTVTEKDYSANGFSTASTSSSGTIKTDEEQIAAFVNTKILPGSLTISKTVAGSGADIKKKFDFTVTFKASGIYSYTGKGVPDGTIKSGDKISLADGESITISGLPDKTEYQVTEASDSSQRYTATQTGDTGTIRTLETSTAAFTNTYRRPTSSGGSGGSGGKTPSVKPRQPDPAQPDPANPAEPGTPTGNAKPREELTPQELYDIFGEVPLGYMVGSNGMLHPMGLPKTGDDMSDDIIIYGFLIISALLGLTSSSILWRKHFNK</sequence>
<feature type="domain" description="DUF7601" evidence="7">
    <location>
        <begin position="1369"/>
        <end position="1474"/>
    </location>
</feature>
<dbReference type="Pfam" id="PF17802">
    <property type="entry name" value="SpaA"/>
    <property type="match status" value="1"/>
</dbReference>
<dbReference type="RefSeq" id="WP_349948746.1">
    <property type="nucleotide sequence ID" value="NZ_CP157940.1"/>
</dbReference>
<feature type="transmembrane region" description="Helical" evidence="5">
    <location>
        <begin position="1564"/>
        <end position="1585"/>
    </location>
</feature>
<evidence type="ECO:0000259" key="7">
    <source>
        <dbReference type="Pfam" id="PF24547"/>
    </source>
</evidence>
<organism evidence="8">
    <name type="scientific">Lacrimispora sp. BS-2</name>
    <dbReference type="NCBI Taxonomy" id="3151850"/>
    <lineage>
        <taxon>Bacteria</taxon>
        <taxon>Bacillati</taxon>
        <taxon>Bacillota</taxon>
        <taxon>Clostridia</taxon>
        <taxon>Lachnospirales</taxon>
        <taxon>Lachnospiraceae</taxon>
        <taxon>Lacrimispora</taxon>
    </lineage>
</organism>
<keyword evidence="5" id="KW-0812">Transmembrane</keyword>
<dbReference type="Gene3D" id="2.60.40.10">
    <property type="entry name" value="Immunoglobulins"/>
    <property type="match status" value="1"/>
</dbReference>